<evidence type="ECO:0000313" key="4">
    <source>
        <dbReference type="EMBL" id="MEU9576206.1"/>
    </source>
</evidence>
<dbReference type="PANTHER" id="PTHR43877">
    <property type="entry name" value="AMINOALKYLPHOSPHONATE N-ACETYLTRANSFERASE-RELATED-RELATED"/>
    <property type="match status" value="1"/>
</dbReference>
<dbReference type="SUPFAM" id="SSF55729">
    <property type="entry name" value="Acyl-CoA N-acyltransferases (Nat)"/>
    <property type="match status" value="1"/>
</dbReference>
<keyword evidence="1 4" id="KW-0808">Transferase</keyword>
<evidence type="ECO:0000313" key="5">
    <source>
        <dbReference type="Proteomes" id="UP001551584"/>
    </source>
</evidence>
<dbReference type="InterPro" id="IPR000182">
    <property type="entry name" value="GNAT_dom"/>
</dbReference>
<dbReference type="Gene3D" id="3.40.630.30">
    <property type="match status" value="1"/>
</dbReference>
<dbReference type="Pfam" id="PF00583">
    <property type="entry name" value="Acetyltransf_1"/>
    <property type="match status" value="1"/>
</dbReference>
<dbReference type="PROSITE" id="PS51186">
    <property type="entry name" value="GNAT"/>
    <property type="match status" value="1"/>
</dbReference>
<dbReference type="InterPro" id="IPR016181">
    <property type="entry name" value="Acyl_CoA_acyltransferase"/>
</dbReference>
<evidence type="ECO:0000256" key="1">
    <source>
        <dbReference type="ARBA" id="ARBA00022679"/>
    </source>
</evidence>
<dbReference type="RefSeq" id="WP_359268521.1">
    <property type="nucleotide sequence ID" value="NZ_JBEZNA010000004.1"/>
</dbReference>
<sequence length="149" mass="15637">MSGLALRSKGHWGYDDAFLAACRDELTLRPEDLAPGTATVAEDGAGRVLGFVLVDGDPPRGRLDMLFVDPPVIGSGLGRRLFAEALEIARRLGMSRLTIDADPYTEPFYRAMGAEVTGSVPSGSVPGRLLPLMAVDVPPAAPPAGAPPR</sequence>
<name>A0ABV3EJ78_9ACTN</name>
<keyword evidence="2 4" id="KW-0012">Acyltransferase</keyword>
<comment type="caution">
    <text evidence="4">The sequence shown here is derived from an EMBL/GenBank/DDBJ whole genome shotgun (WGS) entry which is preliminary data.</text>
</comment>
<reference evidence="4 5" key="1">
    <citation type="submission" date="2024-06" db="EMBL/GenBank/DDBJ databases">
        <title>The Natural Products Discovery Center: Release of the First 8490 Sequenced Strains for Exploring Actinobacteria Biosynthetic Diversity.</title>
        <authorList>
            <person name="Kalkreuter E."/>
            <person name="Kautsar S.A."/>
            <person name="Yang D."/>
            <person name="Bader C.D."/>
            <person name="Teijaro C.N."/>
            <person name="Fluegel L."/>
            <person name="Davis C.M."/>
            <person name="Simpson J.R."/>
            <person name="Lauterbach L."/>
            <person name="Steele A.D."/>
            <person name="Gui C."/>
            <person name="Meng S."/>
            <person name="Li G."/>
            <person name="Viehrig K."/>
            <person name="Ye F."/>
            <person name="Su P."/>
            <person name="Kiefer A.F."/>
            <person name="Nichols A."/>
            <person name="Cepeda A.J."/>
            <person name="Yan W."/>
            <person name="Fan B."/>
            <person name="Jiang Y."/>
            <person name="Adhikari A."/>
            <person name="Zheng C.-J."/>
            <person name="Schuster L."/>
            <person name="Cowan T.M."/>
            <person name="Smanski M.J."/>
            <person name="Chevrette M.G."/>
            <person name="De Carvalho L.P.S."/>
            <person name="Shen B."/>
        </authorList>
    </citation>
    <scope>NUCLEOTIDE SEQUENCE [LARGE SCALE GENOMIC DNA]</scope>
    <source>
        <strain evidence="4 5">NPDC048117</strain>
    </source>
</reference>
<evidence type="ECO:0000256" key="2">
    <source>
        <dbReference type="ARBA" id="ARBA00023315"/>
    </source>
</evidence>
<keyword evidence="5" id="KW-1185">Reference proteome</keyword>
<organism evidence="4 5">
    <name type="scientific">Streptomyces chilikensis</name>
    <dbReference type="NCBI Taxonomy" id="1194079"/>
    <lineage>
        <taxon>Bacteria</taxon>
        <taxon>Bacillati</taxon>
        <taxon>Actinomycetota</taxon>
        <taxon>Actinomycetes</taxon>
        <taxon>Kitasatosporales</taxon>
        <taxon>Streptomycetaceae</taxon>
        <taxon>Streptomyces</taxon>
    </lineage>
</organism>
<dbReference type="EMBL" id="JBEZNA010000004">
    <property type="protein sequence ID" value="MEU9576206.1"/>
    <property type="molecule type" value="Genomic_DNA"/>
</dbReference>
<proteinExistence type="predicted"/>
<dbReference type="GO" id="GO:0016746">
    <property type="term" value="F:acyltransferase activity"/>
    <property type="evidence" value="ECO:0007669"/>
    <property type="project" value="UniProtKB-KW"/>
</dbReference>
<feature type="domain" description="N-acetyltransferase" evidence="3">
    <location>
        <begin position="1"/>
        <end position="138"/>
    </location>
</feature>
<gene>
    <name evidence="4" type="ORF">AB0D95_02775</name>
</gene>
<dbReference type="InterPro" id="IPR050832">
    <property type="entry name" value="Bact_Acetyltransf"/>
</dbReference>
<accession>A0ABV3EJ78</accession>
<dbReference type="CDD" id="cd04301">
    <property type="entry name" value="NAT_SF"/>
    <property type="match status" value="1"/>
</dbReference>
<dbReference type="EC" id="2.3.1.-" evidence="4"/>
<protein>
    <submittedName>
        <fullName evidence="4">GNAT family N-acetyltransferase</fullName>
        <ecNumber evidence="4">2.3.1.-</ecNumber>
    </submittedName>
</protein>
<evidence type="ECO:0000259" key="3">
    <source>
        <dbReference type="PROSITE" id="PS51186"/>
    </source>
</evidence>
<dbReference type="Proteomes" id="UP001551584">
    <property type="component" value="Unassembled WGS sequence"/>
</dbReference>